<dbReference type="Proteomes" id="UP001054945">
    <property type="component" value="Unassembled WGS sequence"/>
</dbReference>
<dbReference type="AlphaFoldDB" id="A0AAV4U450"/>
<organism evidence="1 2">
    <name type="scientific">Caerostris extrusa</name>
    <name type="common">Bark spider</name>
    <name type="synonym">Caerostris bankana</name>
    <dbReference type="NCBI Taxonomy" id="172846"/>
    <lineage>
        <taxon>Eukaryota</taxon>
        <taxon>Metazoa</taxon>
        <taxon>Ecdysozoa</taxon>
        <taxon>Arthropoda</taxon>
        <taxon>Chelicerata</taxon>
        <taxon>Arachnida</taxon>
        <taxon>Araneae</taxon>
        <taxon>Araneomorphae</taxon>
        <taxon>Entelegynae</taxon>
        <taxon>Araneoidea</taxon>
        <taxon>Araneidae</taxon>
        <taxon>Caerostris</taxon>
    </lineage>
</organism>
<reference evidence="1 2" key="1">
    <citation type="submission" date="2021-06" db="EMBL/GenBank/DDBJ databases">
        <title>Caerostris extrusa draft genome.</title>
        <authorList>
            <person name="Kono N."/>
            <person name="Arakawa K."/>
        </authorList>
    </citation>
    <scope>NUCLEOTIDE SEQUENCE [LARGE SCALE GENOMIC DNA]</scope>
</reference>
<sequence length="92" mass="10101">MVVLFGKASLIKISCLCNTSALRTLSSPLGVRNPIRGKFQNKEQILSFCERDSASLGIVKGKFLKVHGNGFYISINTFRGIILICIGFECDC</sequence>
<keyword evidence="2" id="KW-1185">Reference proteome</keyword>
<gene>
    <name evidence="1" type="ORF">CEXT_455481</name>
</gene>
<proteinExistence type="predicted"/>
<evidence type="ECO:0000313" key="2">
    <source>
        <dbReference type="Proteomes" id="UP001054945"/>
    </source>
</evidence>
<dbReference type="EMBL" id="BPLR01012254">
    <property type="protein sequence ID" value="GIY52549.1"/>
    <property type="molecule type" value="Genomic_DNA"/>
</dbReference>
<accession>A0AAV4U450</accession>
<comment type="caution">
    <text evidence="1">The sequence shown here is derived from an EMBL/GenBank/DDBJ whole genome shotgun (WGS) entry which is preliminary data.</text>
</comment>
<protein>
    <submittedName>
        <fullName evidence="1">Uncharacterized protein</fullName>
    </submittedName>
</protein>
<name>A0AAV4U450_CAEEX</name>
<evidence type="ECO:0000313" key="1">
    <source>
        <dbReference type="EMBL" id="GIY52549.1"/>
    </source>
</evidence>